<dbReference type="STRING" id="410332.SAMN04488550_2265"/>
<accession>M3USQ2</accession>
<dbReference type="eggNOG" id="COG0406">
    <property type="taxonomic scope" value="Bacteria"/>
</dbReference>
<dbReference type="AlphaFoldDB" id="M3USQ2"/>
<dbReference type="OrthoDB" id="4120859at2"/>
<dbReference type="InterPro" id="IPR029033">
    <property type="entry name" value="His_PPase_superfam"/>
</dbReference>
<dbReference type="EMBL" id="BAOP01000003">
    <property type="protein sequence ID" value="GAC78282.1"/>
    <property type="molecule type" value="Genomic_DNA"/>
</dbReference>
<dbReference type="GO" id="GO:0043456">
    <property type="term" value="P:regulation of pentose-phosphate shunt"/>
    <property type="evidence" value="ECO:0007669"/>
    <property type="project" value="TreeGrafter"/>
</dbReference>
<comment type="caution">
    <text evidence="2">The sequence shown here is derived from an EMBL/GenBank/DDBJ whole genome shotgun (WGS) entry which is preliminary data.</text>
</comment>
<keyword evidence="3" id="KW-1185">Reference proteome</keyword>
<evidence type="ECO:0000256" key="1">
    <source>
        <dbReference type="ARBA" id="ARBA00022801"/>
    </source>
</evidence>
<dbReference type="Gene3D" id="3.40.50.1240">
    <property type="entry name" value="Phosphoglycerate mutase-like"/>
    <property type="match status" value="1"/>
</dbReference>
<protein>
    <recommendedName>
        <fullName evidence="4">Phosphoglycerate mutase family protein</fullName>
    </recommendedName>
</protein>
<gene>
    <name evidence="2" type="ORF">GM1_003_00190</name>
</gene>
<keyword evidence="1" id="KW-0378">Hydrolase</keyword>
<dbReference type="PANTHER" id="PTHR46517">
    <property type="entry name" value="FRUCTOSE-2,6-BISPHOSPHATASE TIGAR"/>
    <property type="match status" value="1"/>
</dbReference>
<sequence>MTVILVRHGRSTANTSGVLAGRTPGVALDDAGRAQATALIERLDGVTDRLTAVVRSPLQRCAETVAPLVGHLDGMTDVEDARLAEVDYGEWSGRKLSELVDEPLWRTVQRHPSAAVFPGGEGLADVSRRACAAVRELDRVHGGDDGNGVWLACSHGDVIKSVIADAYGMHLDSFQRIVVDPASITVIRYTRDRPYVITVNNPGAIVLPAPRHHTDADVGGGKGA</sequence>
<name>M3USQ2_GORML</name>
<evidence type="ECO:0008006" key="4">
    <source>
        <dbReference type="Google" id="ProtNLM"/>
    </source>
</evidence>
<dbReference type="GO" id="GO:0045820">
    <property type="term" value="P:negative regulation of glycolytic process"/>
    <property type="evidence" value="ECO:0007669"/>
    <property type="project" value="TreeGrafter"/>
</dbReference>
<dbReference type="SMART" id="SM00855">
    <property type="entry name" value="PGAM"/>
    <property type="match status" value="1"/>
</dbReference>
<dbReference type="Pfam" id="PF00300">
    <property type="entry name" value="His_Phos_1"/>
    <property type="match status" value="1"/>
</dbReference>
<reference evidence="2 3" key="1">
    <citation type="submission" date="2013-02" db="EMBL/GenBank/DDBJ databases">
        <title>Whole genome shotgun sequence of Gordonia malaquae NBRC 108250.</title>
        <authorList>
            <person name="Yoshida I."/>
            <person name="Hosoyama A."/>
            <person name="Tsuchikane K."/>
            <person name="Ando Y."/>
            <person name="Baba S."/>
            <person name="Ohji S."/>
            <person name="Hamada M."/>
            <person name="Tamura T."/>
            <person name="Yamazoe A."/>
            <person name="Yamazaki S."/>
            <person name="Fujita N."/>
        </authorList>
    </citation>
    <scope>NUCLEOTIDE SEQUENCE [LARGE SCALE GENOMIC DNA]</scope>
    <source>
        <strain evidence="2 3">NBRC 108250</strain>
    </source>
</reference>
<dbReference type="PANTHER" id="PTHR46517:SF1">
    <property type="entry name" value="FRUCTOSE-2,6-BISPHOSPHATASE TIGAR"/>
    <property type="match status" value="1"/>
</dbReference>
<dbReference type="SUPFAM" id="SSF53254">
    <property type="entry name" value="Phosphoglycerate mutase-like"/>
    <property type="match status" value="1"/>
</dbReference>
<dbReference type="InterPro" id="IPR051695">
    <property type="entry name" value="Phosphoglycerate_Mutase"/>
</dbReference>
<dbReference type="Proteomes" id="UP000035009">
    <property type="component" value="Unassembled WGS sequence"/>
</dbReference>
<dbReference type="CDD" id="cd07067">
    <property type="entry name" value="HP_PGM_like"/>
    <property type="match status" value="1"/>
</dbReference>
<dbReference type="InterPro" id="IPR022492">
    <property type="entry name" value="Phosphomutase_MSMEG4193_put"/>
</dbReference>
<evidence type="ECO:0000313" key="3">
    <source>
        <dbReference type="Proteomes" id="UP000035009"/>
    </source>
</evidence>
<organism evidence="2 3">
    <name type="scientific">Gordonia malaquae NBRC 108250</name>
    <dbReference type="NCBI Taxonomy" id="1223542"/>
    <lineage>
        <taxon>Bacteria</taxon>
        <taxon>Bacillati</taxon>
        <taxon>Actinomycetota</taxon>
        <taxon>Actinomycetes</taxon>
        <taxon>Mycobacteriales</taxon>
        <taxon>Gordoniaceae</taxon>
        <taxon>Gordonia</taxon>
    </lineage>
</organism>
<dbReference type="RefSeq" id="WP_008376188.1">
    <property type="nucleotide sequence ID" value="NZ_BAOP01000003.1"/>
</dbReference>
<dbReference type="InterPro" id="IPR013078">
    <property type="entry name" value="His_Pase_superF_clade-1"/>
</dbReference>
<dbReference type="GO" id="GO:0005829">
    <property type="term" value="C:cytosol"/>
    <property type="evidence" value="ECO:0007669"/>
    <property type="project" value="TreeGrafter"/>
</dbReference>
<dbReference type="NCBIfam" id="TIGR03848">
    <property type="entry name" value="MSMEG_4193"/>
    <property type="match status" value="1"/>
</dbReference>
<dbReference type="GO" id="GO:0004331">
    <property type="term" value="F:fructose-2,6-bisphosphate 2-phosphatase activity"/>
    <property type="evidence" value="ECO:0007669"/>
    <property type="project" value="TreeGrafter"/>
</dbReference>
<proteinExistence type="predicted"/>
<evidence type="ECO:0000313" key="2">
    <source>
        <dbReference type="EMBL" id="GAC78282.1"/>
    </source>
</evidence>